<proteinExistence type="predicted"/>
<dbReference type="Gene3D" id="2.170.260.10">
    <property type="entry name" value="paz domain"/>
    <property type="match status" value="1"/>
</dbReference>
<dbReference type="SUPFAM" id="SSF101690">
    <property type="entry name" value="PAZ domain"/>
    <property type="match status" value="1"/>
</dbReference>
<evidence type="ECO:0000313" key="2">
    <source>
        <dbReference type="EMBL" id="CAF4891101.1"/>
    </source>
</evidence>
<reference evidence="2" key="1">
    <citation type="submission" date="2021-02" db="EMBL/GenBank/DDBJ databases">
        <authorList>
            <person name="Nowell W R."/>
        </authorList>
    </citation>
    <scope>NUCLEOTIDE SEQUENCE</scope>
</reference>
<accession>A0A8S3C558</accession>
<comment type="caution">
    <text evidence="2">The sequence shown here is derived from an EMBL/GenBank/DDBJ whole genome shotgun (WGS) entry which is preliminary data.</text>
</comment>
<feature type="non-terminal residue" evidence="2">
    <location>
        <position position="59"/>
    </location>
</feature>
<evidence type="ECO:0000259" key="1">
    <source>
        <dbReference type="PROSITE" id="PS50821"/>
    </source>
</evidence>
<organism evidence="2 3">
    <name type="scientific">Rotaria magnacalcarata</name>
    <dbReference type="NCBI Taxonomy" id="392030"/>
    <lineage>
        <taxon>Eukaryota</taxon>
        <taxon>Metazoa</taxon>
        <taxon>Spiralia</taxon>
        <taxon>Gnathifera</taxon>
        <taxon>Rotifera</taxon>
        <taxon>Eurotatoria</taxon>
        <taxon>Bdelloidea</taxon>
        <taxon>Philodinida</taxon>
        <taxon>Philodinidae</taxon>
        <taxon>Rotaria</taxon>
    </lineage>
</organism>
<name>A0A8S3C558_9BILA</name>
<gene>
    <name evidence="2" type="ORF">SMN809_LOCUS51277</name>
</gene>
<dbReference type="CDD" id="cd02846">
    <property type="entry name" value="PAZ_argonaute_like"/>
    <property type="match status" value="1"/>
</dbReference>
<evidence type="ECO:0000313" key="3">
    <source>
        <dbReference type="Proteomes" id="UP000676336"/>
    </source>
</evidence>
<dbReference type="PROSITE" id="PS50821">
    <property type="entry name" value="PAZ"/>
    <property type="match status" value="1"/>
</dbReference>
<dbReference type="Pfam" id="PF02170">
    <property type="entry name" value="PAZ"/>
    <property type="match status" value="1"/>
</dbReference>
<dbReference type="InterPro" id="IPR003100">
    <property type="entry name" value="PAZ_dom"/>
</dbReference>
<dbReference type="GO" id="GO:0003723">
    <property type="term" value="F:RNA binding"/>
    <property type="evidence" value="ECO:0007669"/>
    <property type="project" value="InterPro"/>
</dbReference>
<sequence length="59" mass="6567">MFVRGASDEAGDASLGEKISVADFFAEKYQKLKYPNLPCIDGMSGQQKRANWLPMEVVK</sequence>
<dbReference type="AlphaFoldDB" id="A0A8S3C558"/>
<dbReference type="EMBL" id="CAJOBI010171563">
    <property type="protein sequence ID" value="CAF4891101.1"/>
    <property type="molecule type" value="Genomic_DNA"/>
</dbReference>
<dbReference type="Proteomes" id="UP000676336">
    <property type="component" value="Unassembled WGS sequence"/>
</dbReference>
<dbReference type="InterPro" id="IPR036085">
    <property type="entry name" value="PAZ_dom_sf"/>
</dbReference>
<protein>
    <recommendedName>
        <fullName evidence="1">PAZ domain-containing protein</fullName>
    </recommendedName>
</protein>
<feature type="domain" description="PAZ" evidence="1">
    <location>
        <begin position="1"/>
        <end position="59"/>
    </location>
</feature>